<feature type="transmembrane region" description="Helical" evidence="8">
    <location>
        <begin position="209"/>
        <end position="232"/>
    </location>
</feature>
<evidence type="ECO:0000256" key="3">
    <source>
        <dbReference type="ARBA" id="ARBA00022679"/>
    </source>
</evidence>
<feature type="transmembrane region" description="Helical" evidence="8">
    <location>
        <begin position="102"/>
        <end position="122"/>
    </location>
</feature>
<name>A0A5Q2RI74_9ACTN</name>
<comment type="subcellular location">
    <subcellularLocation>
        <location evidence="1">Cell membrane</location>
        <topology evidence="1">Multi-pass membrane protein</topology>
    </subcellularLocation>
</comment>
<dbReference type="GO" id="GO:0005886">
    <property type="term" value="C:plasma membrane"/>
    <property type="evidence" value="ECO:0007669"/>
    <property type="project" value="UniProtKB-SubCell"/>
</dbReference>
<reference evidence="9 10" key="1">
    <citation type="submission" date="2019-11" db="EMBL/GenBank/DDBJ databases">
        <authorList>
            <person name="He Y."/>
        </authorList>
    </citation>
    <scope>NUCLEOTIDE SEQUENCE [LARGE SCALE GENOMIC DNA]</scope>
    <source>
        <strain evidence="9 10">SCSIO 58843</strain>
    </source>
</reference>
<evidence type="ECO:0000256" key="7">
    <source>
        <dbReference type="ARBA" id="ARBA00024033"/>
    </source>
</evidence>
<proteinExistence type="inferred from homology"/>
<keyword evidence="5 8" id="KW-1133">Transmembrane helix</keyword>
<evidence type="ECO:0000256" key="5">
    <source>
        <dbReference type="ARBA" id="ARBA00022989"/>
    </source>
</evidence>
<evidence type="ECO:0000256" key="2">
    <source>
        <dbReference type="ARBA" id="ARBA00022475"/>
    </source>
</evidence>
<evidence type="ECO:0000256" key="4">
    <source>
        <dbReference type="ARBA" id="ARBA00022692"/>
    </source>
</evidence>
<gene>
    <name evidence="9" type="ORF">GH723_10565</name>
</gene>
<feature type="transmembrane region" description="Helical" evidence="8">
    <location>
        <begin position="270"/>
        <end position="289"/>
    </location>
</feature>
<keyword evidence="3" id="KW-0808">Transferase</keyword>
<evidence type="ECO:0000313" key="9">
    <source>
        <dbReference type="EMBL" id="QGG95503.1"/>
    </source>
</evidence>
<comment type="similarity">
    <text evidence="7">Belongs to the glycosyltransferase 87 family.</text>
</comment>
<dbReference type="KEGG" id="atq:GH723_10565"/>
<evidence type="ECO:0000256" key="8">
    <source>
        <dbReference type="SAM" id="Phobius"/>
    </source>
</evidence>
<dbReference type="EMBL" id="CP045851">
    <property type="protein sequence ID" value="QGG95503.1"/>
    <property type="molecule type" value="Genomic_DNA"/>
</dbReference>
<dbReference type="AlphaFoldDB" id="A0A5Q2RI74"/>
<keyword evidence="10" id="KW-1185">Reference proteome</keyword>
<keyword evidence="6 8" id="KW-0472">Membrane</keyword>
<dbReference type="InterPro" id="IPR018584">
    <property type="entry name" value="GT87"/>
</dbReference>
<sequence length="398" mass="41087">MDRTRVYPLAVLGALLLAVLLVVVSSRDAATLTGRLGGDLPEFVGAGRIVADGDGVDLYEPERQLAAQADLWADGETGGILFPYPAVLAAPYAAMADLDLRLVYLVHTGFMVGCALASVRLLRGRLPWLERRYAPAALAVGLTFLPMFIGVFNGQTTAAVLLLVVAVWVALLDDRDLLAGVAAGLLLVKPQYGAVVVGLLLLDRRWRALGGAAAASLAVWLGSALVAGPGWVARWLEMVSSLSDIDQGSNLRNEVSPLGMAEVALGQGSGAAAVIGMGASAAVAVLLVLSLRGLPLASPLVPALVLPSLLLIAPHALYYDAGLLLVALAALLPTVPAAWRLAAVAAWWAAGFAHLGASTLGFEPVTALVVGTFAWAHWARWTGASADLVGARGPSLTA</sequence>
<evidence type="ECO:0000313" key="10">
    <source>
        <dbReference type="Proteomes" id="UP000334019"/>
    </source>
</evidence>
<dbReference type="GO" id="GO:0016758">
    <property type="term" value="F:hexosyltransferase activity"/>
    <property type="evidence" value="ECO:0007669"/>
    <property type="project" value="InterPro"/>
</dbReference>
<dbReference type="RefSeq" id="WP_153759610.1">
    <property type="nucleotide sequence ID" value="NZ_CP045851.1"/>
</dbReference>
<evidence type="ECO:0000256" key="1">
    <source>
        <dbReference type="ARBA" id="ARBA00004651"/>
    </source>
</evidence>
<evidence type="ECO:0000256" key="6">
    <source>
        <dbReference type="ARBA" id="ARBA00023136"/>
    </source>
</evidence>
<dbReference type="Pfam" id="PF09594">
    <property type="entry name" value="GT87"/>
    <property type="match status" value="1"/>
</dbReference>
<feature type="transmembrane region" description="Helical" evidence="8">
    <location>
        <begin position="323"/>
        <end position="348"/>
    </location>
</feature>
<feature type="transmembrane region" description="Helical" evidence="8">
    <location>
        <begin position="177"/>
        <end position="202"/>
    </location>
</feature>
<keyword evidence="2" id="KW-1003">Cell membrane</keyword>
<feature type="transmembrane region" description="Helical" evidence="8">
    <location>
        <begin position="296"/>
        <end position="317"/>
    </location>
</feature>
<organism evidence="9 10">
    <name type="scientific">Actinomarinicola tropica</name>
    <dbReference type="NCBI Taxonomy" id="2789776"/>
    <lineage>
        <taxon>Bacteria</taxon>
        <taxon>Bacillati</taxon>
        <taxon>Actinomycetota</taxon>
        <taxon>Acidimicrobiia</taxon>
        <taxon>Acidimicrobiales</taxon>
        <taxon>Iamiaceae</taxon>
        <taxon>Actinomarinicola</taxon>
    </lineage>
</organism>
<feature type="transmembrane region" description="Helical" evidence="8">
    <location>
        <begin position="360"/>
        <end position="378"/>
    </location>
</feature>
<keyword evidence="4 8" id="KW-0812">Transmembrane</keyword>
<feature type="transmembrane region" description="Helical" evidence="8">
    <location>
        <begin position="143"/>
        <end position="171"/>
    </location>
</feature>
<accession>A0A5Q2RI74</accession>
<dbReference type="Proteomes" id="UP000334019">
    <property type="component" value="Chromosome"/>
</dbReference>
<protein>
    <submittedName>
        <fullName evidence="9">DUF2029 domain-containing protein</fullName>
    </submittedName>
</protein>